<feature type="compositionally biased region" description="Pro residues" evidence="1">
    <location>
        <begin position="32"/>
        <end position="44"/>
    </location>
</feature>
<organism evidence="2 3">
    <name type="scientific">Aphanomyces astaci</name>
    <name type="common">Crayfish plague agent</name>
    <dbReference type="NCBI Taxonomy" id="112090"/>
    <lineage>
        <taxon>Eukaryota</taxon>
        <taxon>Sar</taxon>
        <taxon>Stramenopiles</taxon>
        <taxon>Oomycota</taxon>
        <taxon>Saprolegniomycetes</taxon>
        <taxon>Saprolegniales</taxon>
        <taxon>Verrucalvaceae</taxon>
        <taxon>Aphanomyces</taxon>
    </lineage>
</organism>
<dbReference type="AlphaFoldDB" id="A0A397DJ05"/>
<accession>A0A397DJ05</accession>
<evidence type="ECO:0000256" key="1">
    <source>
        <dbReference type="SAM" id="MobiDB-lite"/>
    </source>
</evidence>
<sequence>MWVNSNVMSPLSTSTTDEATANDSLYPAAALPLPPPSTSPPPLAPQALPSATSAPALPAAPQPPAPPPDNPRLLAAPLLSPDHPVVAPMADCTPQTDSPAAPQTIALHCAAVARTCASSRAHVEELAVGEAHRLDQALTGSTENPLGVNRAPCTCVAADSVACPRGGECLRLPSPI</sequence>
<feature type="compositionally biased region" description="Low complexity" evidence="1">
    <location>
        <begin position="45"/>
        <end position="57"/>
    </location>
</feature>
<protein>
    <submittedName>
        <fullName evidence="2">Uncharacterized protein</fullName>
    </submittedName>
</protein>
<gene>
    <name evidence="2" type="ORF">DYB38_013902</name>
</gene>
<dbReference type="Proteomes" id="UP000265716">
    <property type="component" value="Unassembled WGS sequence"/>
</dbReference>
<feature type="compositionally biased region" description="Pro residues" evidence="1">
    <location>
        <begin position="58"/>
        <end position="70"/>
    </location>
</feature>
<dbReference type="EMBL" id="QUTC01004698">
    <property type="protein sequence ID" value="RHY62945.1"/>
    <property type="molecule type" value="Genomic_DNA"/>
</dbReference>
<feature type="region of interest" description="Disordered" evidence="1">
    <location>
        <begin position="1"/>
        <end position="99"/>
    </location>
</feature>
<comment type="caution">
    <text evidence="2">The sequence shown here is derived from an EMBL/GenBank/DDBJ whole genome shotgun (WGS) entry which is preliminary data.</text>
</comment>
<evidence type="ECO:0000313" key="3">
    <source>
        <dbReference type="Proteomes" id="UP000265716"/>
    </source>
</evidence>
<evidence type="ECO:0000313" key="2">
    <source>
        <dbReference type="EMBL" id="RHY62945.1"/>
    </source>
</evidence>
<name>A0A397DJ05_APHAT</name>
<proteinExistence type="predicted"/>
<reference evidence="2 3" key="1">
    <citation type="submission" date="2018-08" db="EMBL/GenBank/DDBJ databases">
        <title>Aphanomyces genome sequencing and annotation.</title>
        <authorList>
            <person name="Minardi D."/>
            <person name="Oidtmann B."/>
            <person name="Van Der Giezen M."/>
            <person name="Studholme D.J."/>
        </authorList>
    </citation>
    <scope>NUCLEOTIDE SEQUENCE [LARGE SCALE GENOMIC DNA]</scope>
    <source>
        <strain evidence="2 3">SA</strain>
    </source>
</reference>
<feature type="compositionally biased region" description="Polar residues" evidence="1">
    <location>
        <begin position="1"/>
        <end position="23"/>
    </location>
</feature>